<evidence type="ECO:0000256" key="8">
    <source>
        <dbReference type="ARBA" id="ARBA00023315"/>
    </source>
</evidence>
<keyword evidence="10" id="KW-0812">Transmembrane</keyword>
<keyword evidence="7 9" id="KW-0808">Transferase</keyword>
<accession>Q7VQQ3</accession>
<evidence type="ECO:0000256" key="4">
    <source>
        <dbReference type="ARBA" id="ARBA00008655"/>
    </source>
</evidence>
<evidence type="ECO:0000256" key="5">
    <source>
        <dbReference type="ARBA" id="ARBA00013211"/>
    </source>
</evidence>
<dbReference type="AlphaFoldDB" id="Q7VQQ3"/>
<evidence type="ECO:0000256" key="10">
    <source>
        <dbReference type="SAM" id="Phobius"/>
    </source>
</evidence>
<evidence type="ECO:0000259" key="11">
    <source>
        <dbReference type="SMART" id="SM00563"/>
    </source>
</evidence>
<keyword evidence="9" id="KW-0594">Phospholipid biosynthesis</keyword>
<evidence type="ECO:0000256" key="1">
    <source>
        <dbReference type="ARBA" id="ARBA00001141"/>
    </source>
</evidence>
<evidence type="ECO:0000256" key="6">
    <source>
        <dbReference type="ARBA" id="ARBA00016139"/>
    </source>
</evidence>
<keyword evidence="13" id="KW-1185">Reference proteome</keyword>
<dbReference type="UniPathway" id="UPA00557">
    <property type="reaction ID" value="UER00613"/>
</dbReference>
<comment type="similarity">
    <text evidence="4 9">Belongs to the 1-acyl-sn-glycerol-3-phosphate acyltransferase family.</text>
</comment>
<dbReference type="STRING" id="203907.Bfl066"/>
<dbReference type="PANTHER" id="PTHR10434">
    <property type="entry name" value="1-ACYL-SN-GLYCEROL-3-PHOSPHATE ACYLTRANSFERASE"/>
    <property type="match status" value="1"/>
</dbReference>
<dbReference type="EC" id="2.3.1.51" evidence="5 9"/>
<name>Q7VQQ3_BLOFL</name>
<keyword evidence="9" id="KW-1208">Phospholipid metabolism</keyword>
<dbReference type="KEGG" id="bfl:Bfl066"/>
<feature type="domain" description="Phospholipid/glycerol acyltransferase" evidence="11">
    <location>
        <begin position="68"/>
        <end position="184"/>
    </location>
</feature>
<evidence type="ECO:0000256" key="9">
    <source>
        <dbReference type="RuleBase" id="RU361267"/>
    </source>
</evidence>
<dbReference type="SMART" id="SM00563">
    <property type="entry name" value="PlsC"/>
    <property type="match status" value="1"/>
</dbReference>
<dbReference type="eggNOG" id="COG0204">
    <property type="taxonomic scope" value="Bacteria"/>
</dbReference>
<dbReference type="PANTHER" id="PTHR10434:SF11">
    <property type="entry name" value="1-ACYL-SN-GLYCEROL-3-PHOSPHATE ACYLTRANSFERASE"/>
    <property type="match status" value="1"/>
</dbReference>
<organism evidence="12 13">
    <name type="scientific">Blochmanniella floridana</name>
    <dbReference type="NCBI Taxonomy" id="203907"/>
    <lineage>
        <taxon>Bacteria</taxon>
        <taxon>Pseudomonadati</taxon>
        <taxon>Pseudomonadota</taxon>
        <taxon>Gammaproteobacteria</taxon>
        <taxon>Enterobacterales</taxon>
        <taxon>Enterobacteriaceae</taxon>
        <taxon>ant endosymbionts</taxon>
        <taxon>Candidatus Blochmanniella</taxon>
    </lineage>
</organism>
<keyword evidence="9" id="KW-0444">Lipid biosynthesis</keyword>
<dbReference type="EMBL" id="BX248583">
    <property type="protein sequence ID" value="CAD83591.1"/>
    <property type="molecule type" value="Genomic_DNA"/>
</dbReference>
<evidence type="ECO:0000256" key="3">
    <source>
        <dbReference type="ARBA" id="ARBA00005189"/>
    </source>
</evidence>
<dbReference type="GO" id="GO:0003841">
    <property type="term" value="F:1-acylglycerol-3-phosphate O-acyltransferase activity"/>
    <property type="evidence" value="ECO:0007669"/>
    <property type="project" value="UniProtKB-UniRule"/>
</dbReference>
<keyword evidence="10" id="KW-0472">Membrane</keyword>
<evidence type="ECO:0000313" key="12">
    <source>
        <dbReference type="EMBL" id="CAD83591.1"/>
    </source>
</evidence>
<keyword evidence="9" id="KW-0443">Lipid metabolism</keyword>
<dbReference type="HOGENOM" id="CLU_027938_10_3_6"/>
<dbReference type="InterPro" id="IPR002123">
    <property type="entry name" value="Plipid/glycerol_acylTrfase"/>
</dbReference>
<comment type="pathway">
    <text evidence="2">Phospholipid metabolism; CDP-diacylglycerol biosynthesis; CDP-diacylglycerol from sn-glycerol 3-phosphate: step 2/3.</text>
</comment>
<keyword evidence="8 9" id="KW-0012">Acyltransferase</keyword>
<dbReference type="GO" id="GO:0005886">
    <property type="term" value="C:plasma membrane"/>
    <property type="evidence" value="ECO:0007669"/>
    <property type="project" value="TreeGrafter"/>
</dbReference>
<dbReference type="Proteomes" id="UP000002192">
    <property type="component" value="Chromosome"/>
</dbReference>
<evidence type="ECO:0000313" key="13">
    <source>
        <dbReference type="Proteomes" id="UP000002192"/>
    </source>
</evidence>
<evidence type="ECO:0000256" key="2">
    <source>
        <dbReference type="ARBA" id="ARBA00004728"/>
    </source>
</evidence>
<comment type="pathway">
    <text evidence="3">Lipid metabolism.</text>
</comment>
<dbReference type="OrthoDB" id="5290997at2"/>
<dbReference type="NCBIfam" id="TIGR00530">
    <property type="entry name" value="AGP_acyltrn"/>
    <property type="match status" value="1"/>
</dbReference>
<evidence type="ECO:0000256" key="7">
    <source>
        <dbReference type="ARBA" id="ARBA00022679"/>
    </source>
</evidence>
<feature type="transmembrane region" description="Helical" evidence="10">
    <location>
        <begin position="6"/>
        <end position="31"/>
    </location>
</feature>
<proteinExistence type="inferred from homology"/>
<dbReference type="SUPFAM" id="SSF69593">
    <property type="entry name" value="Glycerol-3-phosphate (1)-acyltransferase"/>
    <property type="match status" value="1"/>
</dbReference>
<sequence length="244" mass="27869">MFLVIARVIVIVILSVSICVFGIIYCLIIPLKANRTVIFGKLFGCMAPICGIRVEIRNFLGSDLFKKYIYIANHQNNYDMITVAYVVQPNTVTVGKKKLFWIPLFGQLYWLSGNILIDRDRSVFLARRILTKIIETIKIRNMSIWIFPEGTRNRGRGLLPFKTGAFYAAISAKVEIVPICVSDMSNNKIKLSRWSNGLVIIEIMPPIDTCRVKIDQVRGIAAYCHKIMQLKINDLNKEVVLREK</sequence>
<dbReference type="Pfam" id="PF01553">
    <property type="entry name" value="Acyltransferase"/>
    <property type="match status" value="1"/>
</dbReference>
<gene>
    <name evidence="12" type="primary">plsC</name>
    <name evidence="12" type="ordered locus">Bfl066</name>
</gene>
<dbReference type="InterPro" id="IPR004552">
    <property type="entry name" value="AGP_acyltrans"/>
</dbReference>
<dbReference type="CDD" id="cd07989">
    <property type="entry name" value="LPLAT_AGPAT-like"/>
    <property type="match status" value="1"/>
</dbReference>
<comment type="catalytic activity">
    <reaction evidence="1 9">
        <text>a 1-acyl-sn-glycero-3-phosphate + an acyl-CoA = a 1,2-diacyl-sn-glycero-3-phosphate + CoA</text>
        <dbReference type="Rhea" id="RHEA:19709"/>
        <dbReference type="ChEBI" id="CHEBI:57287"/>
        <dbReference type="ChEBI" id="CHEBI:57970"/>
        <dbReference type="ChEBI" id="CHEBI:58342"/>
        <dbReference type="ChEBI" id="CHEBI:58608"/>
        <dbReference type="EC" id="2.3.1.51"/>
    </reaction>
</comment>
<keyword evidence="10" id="KW-1133">Transmembrane helix</keyword>
<comment type="domain">
    <text evidence="9">The HXXXXD motif is essential for acyltransferase activity and may constitute the binding site for the phosphate moiety of the glycerol-3-phosphate.</text>
</comment>
<dbReference type="GO" id="GO:0006654">
    <property type="term" value="P:phosphatidic acid biosynthetic process"/>
    <property type="evidence" value="ECO:0007669"/>
    <property type="project" value="TreeGrafter"/>
</dbReference>
<reference evidence="12 13" key="1">
    <citation type="journal article" date="2003" name="Proc. Natl. Acad. Sci. U.S.A.">
        <title>The genome sequence of Blochmannia floridanus: comparative analysis of reduced genomes.</title>
        <authorList>
            <person name="Gil R."/>
            <person name="Silva F.J."/>
            <person name="Zientz E."/>
            <person name="Delmotte F."/>
            <person name="Gonzalez-Candelas F."/>
            <person name="Latorre A."/>
            <person name="Rausell C."/>
            <person name="Kramerbeek J."/>
            <person name="Gadau J."/>
            <person name="Hoelldobler B."/>
            <person name="van Ham R.C.H.J."/>
            <person name="Gross R."/>
            <person name="Moya A."/>
        </authorList>
    </citation>
    <scope>NUCLEOTIDE SEQUENCE [LARGE SCALE GENOMIC DNA]</scope>
</reference>
<protein>
    <recommendedName>
        <fullName evidence="6 9">1-acyl-sn-glycerol-3-phosphate acyltransferase</fullName>
        <ecNumber evidence="5 9">2.3.1.51</ecNumber>
    </recommendedName>
</protein>
<dbReference type="GO" id="GO:0016024">
    <property type="term" value="P:CDP-diacylglycerol biosynthetic process"/>
    <property type="evidence" value="ECO:0007669"/>
    <property type="project" value="UniProtKB-UniPathway"/>
</dbReference>